<dbReference type="GO" id="GO:0005886">
    <property type="term" value="C:plasma membrane"/>
    <property type="evidence" value="ECO:0007669"/>
    <property type="project" value="UniProtKB-SubCell"/>
</dbReference>
<keyword evidence="2 7" id="KW-0813">Transport</keyword>
<comment type="similarity">
    <text evidence="7">Belongs to the binding-protein-dependent transport system permease family.</text>
</comment>
<dbReference type="STRING" id="453582.SAMN05421580_102114"/>
<accession>A0A1N7JU01</accession>
<feature type="transmembrane region" description="Helical" evidence="7">
    <location>
        <begin position="75"/>
        <end position="94"/>
    </location>
</feature>
<dbReference type="OrthoDB" id="9815445at2"/>
<evidence type="ECO:0000256" key="3">
    <source>
        <dbReference type="ARBA" id="ARBA00022475"/>
    </source>
</evidence>
<sequence length="276" mass="29809">MSLAPAAPLRPARVLRYAAAIFVCVLFTVPLLVTLNTAFKTPAELTQVLSLPSEPTLENFRIAVAEVGPAVLNSLMITIPSVVLSVLIGAMAAYPLSMMDPKKGRWIYFLLLSGMFVPFQIVQIPVFFVTRAIGVYNTIPGLWLVHVAYGVPICTFFMRNFFATVPRSIYEAAQVDGCGPAGYFFKILMPASFTGIAALAIVQSRSVWNDLLFAMTLTASDDVMPVTAKLNGFVGAIQVQHGPLMASAILTVLPMLLAFLLFQKAFVRGLLGGSSK</sequence>
<dbReference type="InterPro" id="IPR035906">
    <property type="entry name" value="MetI-like_sf"/>
</dbReference>
<comment type="subcellular location">
    <subcellularLocation>
        <location evidence="1 7">Cell membrane</location>
        <topology evidence="1 7">Multi-pass membrane protein</topology>
    </subcellularLocation>
</comment>
<evidence type="ECO:0000256" key="5">
    <source>
        <dbReference type="ARBA" id="ARBA00022989"/>
    </source>
</evidence>
<feature type="transmembrane region" description="Helical" evidence="7">
    <location>
        <begin position="141"/>
        <end position="162"/>
    </location>
</feature>
<evidence type="ECO:0000313" key="9">
    <source>
        <dbReference type="EMBL" id="SIS52807.1"/>
    </source>
</evidence>
<keyword evidence="5 7" id="KW-1133">Transmembrane helix</keyword>
<dbReference type="Proteomes" id="UP000186221">
    <property type="component" value="Unassembled WGS sequence"/>
</dbReference>
<evidence type="ECO:0000256" key="1">
    <source>
        <dbReference type="ARBA" id="ARBA00004651"/>
    </source>
</evidence>
<evidence type="ECO:0000256" key="4">
    <source>
        <dbReference type="ARBA" id="ARBA00022692"/>
    </source>
</evidence>
<evidence type="ECO:0000259" key="8">
    <source>
        <dbReference type="PROSITE" id="PS50928"/>
    </source>
</evidence>
<proteinExistence type="inferred from homology"/>
<dbReference type="GO" id="GO:0055085">
    <property type="term" value="P:transmembrane transport"/>
    <property type="evidence" value="ECO:0007669"/>
    <property type="project" value="InterPro"/>
</dbReference>
<keyword evidence="10" id="KW-1185">Reference proteome</keyword>
<evidence type="ECO:0000256" key="2">
    <source>
        <dbReference type="ARBA" id="ARBA00022448"/>
    </source>
</evidence>
<dbReference type="EMBL" id="FTOG01000002">
    <property type="protein sequence ID" value="SIS52807.1"/>
    <property type="molecule type" value="Genomic_DNA"/>
</dbReference>
<feature type="transmembrane region" description="Helical" evidence="7">
    <location>
        <begin position="106"/>
        <end position="129"/>
    </location>
</feature>
<gene>
    <name evidence="9" type="ORF">SAMN05421580_102114</name>
</gene>
<dbReference type="Gene3D" id="1.10.3720.10">
    <property type="entry name" value="MetI-like"/>
    <property type="match status" value="1"/>
</dbReference>
<reference evidence="10" key="1">
    <citation type="submission" date="2017-01" db="EMBL/GenBank/DDBJ databases">
        <authorList>
            <person name="Varghese N."/>
            <person name="Submissions S."/>
        </authorList>
    </citation>
    <scope>NUCLEOTIDE SEQUENCE [LARGE SCALE GENOMIC DNA]</scope>
    <source>
        <strain evidence="10">DSM 19945</strain>
    </source>
</reference>
<dbReference type="AlphaFoldDB" id="A0A1N7JU01"/>
<dbReference type="Pfam" id="PF00528">
    <property type="entry name" value="BPD_transp_1"/>
    <property type="match status" value="1"/>
</dbReference>
<dbReference type="InterPro" id="IPR000515">
    <property type="entry name" value="MetI-like"/>
</dbReference>
<dbReference type="PANTHER" id="PTHR43744">
    <property type="entry name" value="ABC TRANSPORTER PERMEASE PROTEIN MG189-RELATED-RELATED"/>
    <property type="match status" value="1"/>
</dbReference>
<dbReference type="RefSeq" id="WP_076483714.1">
    <property type="nucleotide sequence ID" value="NZ_FTOG01000002.1"/>
</dbReference>
<dbReference type="SUPFAM" id="SSF161098">
    <property type="entry name" value="MetI-like"/>
    <property type="match status" value="1"/>
</dbReference>
<evidence type="ECO:0000256" key="6">
    <source>
        <dbReference type="ARBA" id="ARBA00023136"/>
    </source>
</evidence>
<name>A0A1N7JU01_9RHOB</name>
<organism evidence="9 10">
    <name type="scientific">Rhodobacter aestuarii</name>
    <dbReference type="NCBI Taxonomy" id="453582"/>
    <lineage>
        <taxon>Bacteria</taxon>
        <taxon>Pseudomonadati</taxon>
        <taxon>Pseudomonadota</taxon>
        <taxon>Alphaproteobacteria</taxon>
        <taxon>Rhodobacterales</taxon>
        <taxon>Rhodobacter group</taxon>
        <taxon>Rhodobacter</taxon>
    </lineage>
</organism>
<evidence type="ECO:0000256" key="7">
    <source>
        <dbReference type="RuleBase" id="RU363032"/>
    </source>
</evidence>
<feature type="transmembrane region" description="Helical" evidence="7">
    <location>
        <begin position="183"/>
        <end position="202"/>
    </location>
</feature>
<feature type="transmembrane region" description="Helical" evidence="7">
    <location>
        <begin position="14"/>
        <end position="33"/>
    </location>
</feature>
<keyword evidence="6 7" id="KW-0472">Membrane</keyword>
<keyword evidence="3" id="KW-1003">Cell membrane</keyword>
<feature type="domain" description="ABC transmembrane type-1" evidence="8">
    <location>
        <begin position="71"/>
        <end position="262"/>
    </location>
</feature>
<dbReference type="CDD" id="cd06261">
    <property type="entry name" value="TM_PBP2"/>
    <property type="match status" value="1"/>
</dbReference>
<protein>
    <submittedName>
        <fullName evidence="9">Carbohydrate ABC transporter membrane protein 2, CUT1 family</fullName>
    </submittedName>
</protein>
<dbReference type="PROSITE" id="PS50928">
    <property type="entry name" value="ABC_TM1"/>
    <property type="match status" value="1"/>
</dbReference>
<keyword evidence="4 7" id="KW-0812">Transmembrane</keyword>
<evidence type="ECO:0000313" key="10">
    <source>
        <dbReference type="Proteomes" id="UP000186221"/>
    </source>
</evidence>
<feature type="transmembrane region" description="Helical" evidence="7">
    <location>
        <begin position="244"/>
        <end position="262"/>
    </location>
</feature>